<protein>
    <submittedName>
        <fullName evidence="1">Uncharacterized protein</fullName>
    </submittedName>
</protein>
<comment type="caution">
    <text evidence="1">The sequence shown here is derived from an EMBL/GenBank/DDBJ whole genome shotgun (WGS) entry which is preliminary data.</text>
</comment>
<dbReference type="AlphaFoldDB" id="A0A4V6S1J0"/>
<keyword evidence="2" id="KW-1185">Reference proteome</keyword>
<sequence length="93" mass="10500">MVSSNFTKMLYIAVFEGDKRAQDIAALVPEAQSQGWPVRVISTRKVFELFDDSAIETQTGLPVRYAHRITPQSRIPTSTDCRKIRLCLCLPCL</sequence>
<accession>A0A4V6S1J0</accession>
<organism evidence="1 2">
    <name type="scientific">Bondarzewia mesenterica</name>
    <dbReference type="NCBI Taxonomy" id="1095465"/>
    <lineage>
        <taxon>Eukaryota</taxon>
        <taxon>Fungi</taxon>
        <taxon>Dikarya</taxon>
        <taxon>Basidiomycota</taxon>
        <taxon>Agaricomycotina</taxon>
        <taxon>Agaricomycetes</taxon>
        <taxon>Russulales</taxon>
        <taxon>Bondarzewiaceae</taxon>
        <taxon>Bondarzewia</taxon>
    </lineage>
</organism>
<proteinExistence type="predicted"/>
<gene>
    <name evidence="1" type="ORF">EW146_g2378</name>
</gene>
<evidence type="ECO:0000313" key="2">
    <source>
        <dbReference type="Proteomes" id="UP000310158"/>
    </source>
</evidence>
<evidence type="ECO:0000313" key="1">
    <source>
        <dbReference type="EMBL" id="THH18653.1"/>
    </source>
</evidence>
<name>A0A4V6S1J0_9AGAM</name>
<dbReference type="EMBL" id="SGPL01000069">
    <property type="protein sequence ID" value="THH18653.1"/>
    <property type="molecule type" value="Genomic_DNA"/>
</dbReference>
<reference evidence="1 2" key="1">
    <citation type="submission" date="2019-02" db="EMBL/GenBank/DDBJ databases">
        <title>Genome sequencing of the rare red list fungi Bondarzewia mesenterica.</title>
        <authorList>
            <person name="Buettner E."/>
            <person name="Kellner H."/>
        </authorList>
    </citation>
    <scope>NUCLEOTIDE SEQUENCE [LARGE SCALE GENOMIC DNA]</scope>
    <source>
        <strain evidence="1 2">DSM 108281</strain>
    </source>
</reference>
<dbReference type="Proteomes" id="UP000310158">
    <property type="component" value="Unassembled WGS sequence"/>
</dbReference>